<sequence length="282" mass="31212">MKDTKQQQIKAKQFHALHHSGKMLVLPNVWDSLGASLLESLDYPAIATASASIAYTNGYNDGEYLPFDQLLTLLTTITKSVNIPVTADIESGYANNYIQLEENVKKLIATGIVGINIEDTNRETNELIPINIQCKRIEIIKSVSTNMGISLFINARTDVYIHGEVFSTPESKIQETLKRGLAYKNAGADCLFPIAIRQKEDIKALVEELNMPINILTLPSVPELNILKEIGVVRVSLGPAFLKIAMKAMKDIALKLKNLEGLSEITSNEVTSDYLKKLVIKK</sequence>
<dbReference type="Pfam" id="PF13714">
    <property type="entry name" value="PEP_mutase"/>
    <property type="match status" value="1"/>
</dbReference>
<dbReference type="Gene3D" id="3.20.20.60">
    <property type="entry name" value="Phosphoenolpyruvate-binding domains"/>
    <property type="match status" value="1"/>
</dbReference>
<dbReference type="EMBL" id="REFH01000008">
    <property type="protein sequence ID" value="RMA77247.1"/>
    <property type="molecule type" value="Genomic_DNA"/>
</dbReference>
<dbReference type="SUPFAM" id="SSF51621">
    <property type="entry name" value="Phosphoenolpyruvate/pyruvate domain"/>
    <property type="match status" value="1"/>
</dbReference>
<dbReference type="InterPro" id="IPR015813">
    <property type="entry name" value="Pyrv/PenolPyrv_kinase-like_dom"/>
</dbReference>
<dbReference type="PANTHER" id="PTHR42905">
    <property type="entry name" value="PHOSPHOENOLPYRUVATE CARBOXYLASE"/>
    <property type="match status" value="1"/>
</dbReference>
<dbReference type="GO" id="GO:0016829">
    <property type="term" value="F:lyase activity"/>
    <property type="evidence" value="ECO:0007669"/>
    <property type="project" value="UniProtKB-KW"/>
</dbReference>
<comment type="caution">
    <text evidence="1">The sequence shown here is derived from an EMBL/GenBank/DDBJ whole genome shotgun (WGS) entry which is preliminary data.</text>
</comment>
<evidence type="ECO:0000313" key="2">
    <source>
        <dbReference type="Proteomes" id="UP000280368"/>
    </source>
</evidence>
<dbReference type="OrthoDB" id="9780430at2"/>
<protein>
    <submittedName>
        <fullName evidence="1">2-methylisocitrate lyase-like PEP mutase family enzyme</fullName>
    </submittedName>
</protein>
<reference evidence="1 2" key="1">
    <citation type="submission" date="2018-10" db="EMBL/GenBank/DDBJ databases">
        <title>Genomic Encyclopedia of Archaeal and Bacterial Type Strains, Phase II (KMG-II): from individual species to whole genera.</title>
        <authorList>
            <person name="Goeker M."/>
        </authorList>
    </citation>
    <scope>NUCLEOTIDE SEQUENCE [LARGE SCALE GENOMIC DNA]</scope>
    <source>
        <strain evidence="1 2">DSM 19727</strain>
    </source>
</reference>
<gene>
    <name evidence="1" type="ORF">BC961_1246</name>
</gene>
<dbReference type="PANTHER" id="PTHR42905:SF16">
    <property type="entry name" value="CARBOXYPHOSPHONOENOLPYRUVATE PHOSPHONOMUTASE-LIKE PROTEIN (AFU_ORTHOLOGUE AFUA_5G07230)"/>
    <property type="match status" value="1"/>
</dbReference>
<proteinExistence type="predicted"/>
<organism evidence="1 2">
    <name type="scientific">Flavobacterium weaverense</name>
    <dbReference type="NCBI Taxonomy" id="271156"/>
    <lineage>
        <taxon>Bacteria</taxon>
        <taxon>Pseudomonadati</taxon>
        <taxon>Bacteroidota</taxon>
        <taxon>Flavobacteriia</taxon>
        <taxon>Flavobacteriales</taxon>
        <taxon>Flavobacteriaceae</taxon>
        <taxon>Flavobacterium</taxon>
    </lineage>
</organism>
<keyword evidence="2" id="KW-1185">Reference proteome</keyword>
<dbReference type="RefSeq" id="WP_121924938.1">
    <property type="nucleotide sequence ID" value="NZ_CBCSGA010000001.1"/>
</dbReference>
<keyword evidence="1" id="KW-0456">Lyase</keyword>
<dbReference type="Proteomes" id="UP000280368">
    <property type="component" value="Unassembled WGS sequence"/>
</dbReference>
<evidence type="ECO:0000313" key="1">
    <source>
        <dbReference type="EMBL" id="RMA77247.1"/>
    </source>
</evidence>
<accession>A0A3L9ZXY9</accession>
<name>A0A3L9ZXY9_9FLAO</name>
<dbReference type="InterPro" id="IPR039556">
    <property type="entry name" value="ICL/PEPM"/>
</dbReference>
<dbReference type="InterPro" id="IPR040442">
    <property type="entry name" value="Pyrv_kinase-like_dom_sf"/>
</dbReference>
<dbReference type="AlphaFoldDB" id="A0A3L9ZXY9"/>
<dbReference type="CDD" id="cd00377">
    <property type="entry name" value="ICL_PEPM"/>
    <property type="match status" value="1"/>
</dbReference>